<protein>
    <submittedName>
        <fullName evidence="1">Uncharacterized protein</fullName>
    </submittedName>
</protein>
<evidence type="ECO:0000313" key="1">
    <source>
        <dbReference type="EMBL" id="TKW00361.1"/>
    </source>
</evidence>
<evidence type="ECO:0000313" key="2">
    <source>
        <dbReference type="Proteomes" id="UP000298652"/>
    </source>
</evidence>
<dbReference type="Gramene" id="TKW00361">
    <property type="protein sequence ID" value="TKW00361"/>
    <property type="gene ID" value="SEVIR_8G103932v2"/>
</dbReference>
<keyword evidence="2" id="KW-1185">Reference proteome</keyword>
<sequence>MCCRRQENREPALPHLATASMSPRTGFHLTHDQGRAGKNQGPVPNSKMRSTFLKNRTINKIYEIYYNNIYQKSTRCLNRELAVYQYATPVPSRLPSTSSSTCSMKCSNWSVQPLDPFEDPSCDDREDPSTSTSMARTSTNKYKMVVFQESVLDYGFNYNGWED</sequence>
<gene>
    <name evidence="1" type="ORF">SEVIR_8G103932v2</name>
</gene>
<dbReference type="AlphaFoldDB" id="A0A4U6TDY9"/>
<name>A0A4U6TDY9_SETVI</name>
<accession>A0A4U6TDY9</accession>
<organism evidence="1 2">
    <name type="scientific">Setaria viridis</name>
    <name type="common">Green bristlegrass</name>
    <name type="synonym">Setaria italica subsp. viridis</name>
    <dbReference type="NCBI Taxonomy" id="4556"/>
    <lineage>
        <taxon>Eukaryota</taxon>
        <taxon>Viridiplantae</taxon>
        <taxon>Streptophyta</taxon>
        <taxon>Embryophyta</taxon>
        <taxon>Tracheophyta</taxon>
        <taxon>Spermatophyta</taxon>
        <taxon>Magnoliopsida</taxon>
        <taxon>Liliopsida</taxon>
        <taxon>Poales</taxon>
        <taxon>Poaceae</taxon>
        <taxon>PACMAD clade</taxon>
        <taxon>Panicoideae</taxon>
        <taxon>Panicodae</taxon>
        <taxon>Paniceae</taxon>
        <taxon>Cenchrinae</taxon>
        <taxon>Setaria</taxon>
    </lineage>
</organism>
<reference evidence="1" key="1">
    <citation type="submission" date="2019-03" db="EMBL/GenBank/DDBJ databases">
        <title>WGS assembly of Setaria viridis.</title>
        <authorList>
            <person name="Huang P."/>
            <person name="Jenkins J."/>
            <person name="Grimwood J."/>
            <person name="Barry K."/>
            <person name="Healey A."/>
            <person name="Mamidi S."/>
            <person name="Sreedasyam A."/>
            <person name="Shu S."/>
            <person name="Feldman M."/>
            <person name="Wu J."/>
            <person name="Yu Y."/>
            <person name="Chen C."/>
            <person name="Johnson J."/>
            <person name="Rokhsar D."/>
            <person name="Baxter I."/>
            <person name="Schmutz J."/>
            <person name="Brutnell T."/>
            <person name="Kellogg E."/>
        </authorList>
    </citation>
    <scope>NUCLEOTIDE SEQUENCE [LARGE SCALE GENOMIC DNA]</scope>
</reference>
<proteinExistence type="predicted"/>
<dbReference type="Proteomes" id="UP000298652">
    <property type="component" value="Chromosome 8"/>
</dbReference>
<dbReference type="EMBL" id="CM016559">
    <property type="protein sequence ID" value="TKW00361.1"/>
    <property type="molecule type" value="Genomic_DNA"/>
</dbReference>